<dbReference type="PANTHER" id="PTHR28096:SF1">
    <property type="entry name" value="PROTEIN FAF1"/>
    <property type="match status" value="1"/>
</dbReference>
<dbReference type="GO" id="GO:0000462">
    <property type="term" value="P:maturation of SSU-rRNA from tricistronic rRNA transcript (SSU-rRNA, 5.8S rRNA, LSU-rRNA)"/>
    <property type="evidence" value="ECO:0007669"/>
    <property type="project" value="TreeGrafter"/>
</dbReference>
<dbReference type="InterPro" id="IPR027973">
    <property type="entry name" value="FSAF1-like"/>
</dbReference>
<feature type="compositionally biased region" description="Basic residues" evidence="1">
    <location>
        <begin position="162"/>
        <end position="183"/>
    </location>
</feature>
<dbReference type="Gramene" id="Kaladp0011s1198.2.v1.1">
    <property type="protein sequence ID" value="Kaladp0011s1198.2.v1.1"/>
    <property type="gene ID" value="Kaladp0011s1198.v1.1"/>
</dbReference>
<dbReference type="GO" id="GO:0005730">
    <property type="term" value="C:nucleolus"/>
    <property type="evidence" value="ECO:0007669"/>
    <property type="project" value="TreeGrafter"/>
</dbReference>
<proteinExistence type="predicted"/>
<dbReference type="Gramene" id="Kaladp0011s1198.1.v1.1">
    <property type="protein sequence ID" value="Kaladp0011s1198.1.v1.1"/>
    <property type="gene ID" value="Kaladp0011s1198.v1.1"/>
</dbReference>
<evidence type="ECO:0000256" key="1">
    <source>
        <dbReference type="SAM" id="MobiDB-lite"/>
    </source>
</evidence>
<dbReference type="InterPro" id="IPR053030">
    <property type="entry name" value="Ribosomal_biogenesis_FAF1-like"/>
</dbReference>
<feature type="region of interest" description="Disordered" evidence="1">
    <location>
        <begin position="133"/>
        <end position="183"/>
    </location>
</feature>
<keyword evidence="3" id="KW-1185">Reference proteome</keyword>
<dbReference type="EnsemblPlants" id="Kaladp0011s1198.2.v1.1">
    <property type="protein sequence ID" value="Kaladp0011s1198.2.v1.1"/>
    <property type="gene ID" value="Kaladp0011s1198.v1.1"/>
</dbReference>
<dbReference type="Proteomes" id="UP000594263">
    <property type="component" value="Unplaced"/>
</dbReference>
<dbReference type="EnsemblPlants" id="Kaladp0011s1198.1.v1.1">
    <property type="protein sequence ID" value="Kaladp0011s1198.1.v1.1"/>
    <property type="gene ID" value="Kaladp0011s1198.v1.1"/>
</dbReference>
<organism evidence="2 3">
    <name type="scientific">Kalanchoe fedtschenkoi</name>
    <name type="common">Lavender scallops</name>
    <name type="synonym">South American air plant</name>
    <dbReference type="NCBI Taxonomy" id="63787"/>
    <lineage>
        <taxon>Eukaryota</taxon>
        <taxon>Viridiplantae</taxon>
        <taxon>Streptophyta</taxon>
        <taxon>Embryophyta</taxon>
        <taxon>Tracheophyta</taxon>
        <taxon>Spermatophyta</taxon>
        <taxon>Magnoliopsida</taxon>
        <taxon>eudicotyledons</taxon>
        <taxon>Gunneridae</taxon>
        <taxon>Pentapetalae</taxon>
        <taxon>Saxifragales</taxon>
        <taxon>Crassulaceae</taxon>
        <taxon>Kalanchoe</taxon>
    </lineage>
</organism>
<sequence length="183" mass="20336">MVQRGRRKDGDMDPGADVSLDIRSIMKDVERFSSAHMTWKEKKELENKRVVTLGGKPPKKQRLPLSVAKVPMKKQKEREKKLLQENQLFGKFEGIARMQGVKKKDKRRSNGDRGLRATEGYFRNGVLEVKHLMNSGQSSGDRIPGRLNINIGGSQDGGGGKQKGRGGGGKKKGKKKGKGGKRR</sequence>
<evidence type="ECO:0000313" key="2">
    <source>
        <dbReference type="EnsemblPlants" id="Kaladp0011s1198.1.v1.1"/>
    </source>
</evidence>
<dbReference type="OMA" id="MDAANDH"/>
<accession>A0A7N0ZQ65</accession>
<dbReference type="PANTHER" id="PTHR28096">
    <property type="entry name" value="PROTEIN FAF1"/>
    <property type="match status" value="1"/>
</dbReference>
<name>A0A7N0ZQ65_KALFE</name>
<evidence type="ECO:0000313" key="3">
    <source>
        <dbReference type="Proteomes" id="UP000594263"/>
    </source>
</evidence>
<dbReference type="AlphaFoldDB" id="A0A7N0ZQ65"/>
<dbReference type="Pfam" id="PF15375">
    <property type="entry name" value="FSAF1"/>
    <property type="match status" value="1"/>
</dbReference>
<protein>
    <submittedName>
        <fullName evidence="2">Uncharacterized protein</fullName>
    </submittedName>
</protein>
<reference evidence="2" key="1">
    <citation type="submission" date="2021-01" db="UniProtKB">
        <authorList>
            <consortium name="EnsemblPlants"/>
        </authorList>
    </citation>
    <scope>IDENTIFICATION</scope>
</reference>